<protein>
    <submittedName>
        <fullName evidence="2">Uncharacterized protein</fullName>
    </submittedName>
</protein>
<keyword evidence="1" id="KW-0812">Transmembrane</keyword>
<feature type="transmembrane region" description="Helical" evidence="1">
    <location>
        <begin position="264"/>
        <end position="282"/>
    </location>
</feature>
<dbReference type="EMBL" id="CP114040">
    <property type="protein sequence ID" value="WAS90638.1"/>
    <property type="molecule type" value="Genomic_DNA"/>
</dbReference>
<evidence type="ECO:0000313" key="3">
    <source>
        <dbReference type="Proteomes" id="UP001164459"/>
    </source>
</evidence>
<sequence length="291" mass="32279">MTNKSESPRWRQLQLCPTFDRCAVMTLLLLLLYSSKVWYVHIPVTALCVSAFVFRGPRRRPEFWFAVGAATLLGTYHDRFSADNHKYLLGYWCLALFCALLDGDPRRNLARTARLLIGLSFLFAAGWKALSADFLDGAFFHHALLSDERFAGLARTIGGLSDADQRFNRAAMEALASHDSTLEIVALRSTPAVAELATFLTWWTIAIEAAIAAAFLWPAKNEGRRVGDALLIAFVLSTYAVAPVLGFGWLLVIMGVAQSPARPGFVPLLYVLCFVVLQLYRLPWTAFVGEG</sequence>
<accession>A0ABY7GUM7</accession>
<dbReference type="RefSeq" id="WP_269032965.1">
    <property type="nucleotide sequence ID" value="NZ_CP114040.1"/>
</dbReference>
<name>A0ABY7GUM7_9BACT</name>
<keyword evidence="3" id="KW-1185">Reference proteome</keyword>
<feature type="transmembrane region" description="Helical" evidence="1">
    <location>
        <begin position="196"/>
        <end position="217"/>
    </location>
</feature>
<evidence type="ECO:0000256" key="1">
    <source>
        <dbReference type="SAM" id="Phobius"/>
    </source>
</evidence>
<feature type="transmembrane region" description="Helical" evidence="1">
    <location>
        <begin position="229"/>
        <end position="252"/>
    </location>
</feature>
<feature type="transmembrane region" description="Helical" evidence="1">
    <location>
        <begin position="113"/>
        <end position="130"/>
    </location>
</feature>
<keyword evidence="1" id="KW-1133">Transmembrane helix</keyword>
<organism evidence="2 3">
    <name type="scientific">Nannocystis punicea</name>
    <dbReference type="NCBI Taxonomy" id="2995304"/>
    <lineage>
        <taxon>Bacteria</taxon>
        <taxon>Pseudomonadati</taxon>
        <taxon>Myxococcota</taxon>
        <taxon>Polyangia</taxon>
        <taxon>Nannocystales</taxon>
        <taxon>Nannocystaceae</taxon>
        <taxon>Nannocystis</taxon>
    </lineage>
</organism>
<gene>
    <name evidence="2" type="ORF">O0S08_31000</name>
</gene>
<keyword evidence="1" id="KW-0472">Membrane</keyword>
<dbReference type="Proteomes" id="UP001164459">
    <property type="component" value="Chromosome"/>
</dbReference>
<proteinExistence type="predicted"/>
<feature type="transmembrane region" description="Helical" evidence="1">
    <location>
        <begin position="38"/>
        <end position="56"/>
    </location>
</feature>
<evidence type="ECO:0000313" key="2">
    <source>
        <dbReference type="EMBL" id="WAS90638.1"/>
    </source>
</evidence>
<reference evidence="2" key="1">
    <citation type="submission" date="2022-11" db="EMBL/GenBank/DDBJ databases">
        <title>Minimal conservation of predation-associated metabolite biosynthetic gene clusters underscores biosynthetic potential of Myxococcota including descriptions for ten novel species: Archangium lansinium sp. nov., Myxococcus landrumus sp. nov., Nannocystis bai.</title>
        <authorList>
            <person name="Ahearne A."/>
            <person name="Stevens C."/>
            <person name="Dowd S."/>
        </authorList>
    </citation>
    <scope>NUCLEOTIDE SEQUENCE</scope>
    <source>
        <strain evidence="2">Fl3</strain>
    </source>
</reference>